<dbReference type="AlphaFoldDB" id="A0A3M0GG27"/>
<dbReference type="GO" id="GO:0016020">
    <property type="term" value="C:membrane"/>
    <property type="evidence" value="ECO:0007669"/>
    <property type="project" value="UniProtKB-SubCell"/>
</dbReference>
<gene>
    <name evidence="6" type="ORF">EAX61_00420</name>
</gene>
<comment type="subcellular location">
    <subcellularLocation>
        <location evidence="1">Membrane</location>
        <topology evidence="1">Multi-pass membrane protein</topology>
    </subcellularLocation>
</comment>
<proteinExistence type="predicted"/>
<feature type="transmembrane region" description="Helical" evidence="5">
    <location>
        <begin position="38"/>
        <end position="57"/>
    </location>
</feature>
<feature type="transmembrane region" description="Helical" evidence="5">
    <location>
        <begin position="145"/>
        <end position="166"/>
    </location>
</feature>
<accession>A0A3M0GG27</accession>
<feature type="transmembrane region" description="Helical" evidence="5">
    <location>
        <begin position="232"/>
        <end position="253"/>
    </location>
</feature>
<feature type="transmembrane region" description="Helical" evidence="5">
    <location>
        <begin position="349"/>
        <end position="374"/>
    </location>
</feature>
<keyword evidence="3 5" id="KW-1133">Transmembrane helix</keyword>
<feature type="transmembrane region" description="Helical" evidence="5">
    <location>
        <begin position="278"/>
        <end position="302"/>
    </location>
</feature>
<reference evidence="6 7" key="1">
    <citation type="submission" date="2018-10" db="EMBL/GenBank/DDBJ databases">
        <title>Dokdonia luteus sp. nov., isolated from sea water.</title>
        <authorList>
            <person name="Zhou L.Y."/>
            <person name="Du Z.J."/>
        </authorList>
    </citation>
    <scope>NUCLEOTIDE SEQUENCE [LARGE SCALE GENOMIC DNA]</scope>
    <source>
        <strain evidence="6 7">SH27</strain>
    </source>
</reference>
<dbReference type="OrthoDB" id="4858698at2"/>
<evidence type="ECO:0000256" key="3">
    <source>
        <dbReference type="ARBA" id="ARBA00022989"/>
    </source>
</evidence>
<name>A0A3M0GG27_9FLAO</name>
<dbReference type="Proteomes" id="UP000281985">
    <property type="component" value="Unassembled WGS sequence"/>
</dbReference>
<feature type="transmembrane region" description="Helical" evidence="5">
    <location>
        <begin position="323"/>
        <end position="343"/>
    </location>
</feature>
<feature type="transmembrane region" description="Helical" evidence="5">
    <location>
        <begin position="386"/>
        <end position="408"/>
    </location>
</feature>
<evidence type="ECO:0000256" key="1">
    <source>
        <dbReference type="ARBA" id="ARBA00004141"/>
    </source>
</evidence>
<feature type="transmembrane region" description="Helical" evidence="5">
    <location>
        <begin position="78"/>
        <end position="110"/>
    </location>
</feature>
<dbReference type="RefSeq" id="WP_121915681.1">
    <property type="nucleotide sequence ID" value="NZ_REFV01000001.1"/>
</dbReference>
<evidence type="ECO:0000313" key="7">
    <source>
        <dbReference type="Proteomes" id="UP000281985"/>
    </source>
</evidence>
<feature type="transmembrane region" description="Helical" evidence="5">
    <location>
        <begin position="186"/>
        <end position="211"/>
    </location>
</feature>
<dbReference type="EMBL" id="REFV01000001">
    <property type="protein sequence ID" value="RMB63885.1"/>
    <property type="molecule type" value="Genomic_DNA"/>
</dbReference>
<protein>
    <submittedName>
        <fullName evidence="6">Divalent metal cation transporter</fullName>
    </submittedName>
</protein>
<evidence type="ECO:0000256" key="4">
    <source>
        <dbReference type="ARBA" id="ARBA00023136"/>
    </source>
</evidence>
<evidence type="ECO:0000256" key="2">
    <source>
        <dbReference type="ARBA" id="ARBA00022692"/>
    </source>
</evidence>
<sequence>MTGITLKKLGPGLLFAGAAIGVSHLVQSTRAGADFGFGLIWALLLINLIKYPFFQLGPRYAAATGNSLLDGYASLGKGVLITYLILTILTMFTIQTAVTVVTAGLAVQLFGIGLDIAIWSVAITFLCAMILAIGRYKVLDNLMKIIIVTLTISTIVAVFFAFRESIQTQGMGNPKSLMQIIPTDAAGLAFLIAFMGWMPAPLDISIWHSLWTLEKGKTEKGSLRTSLFDFNLGYASTIVLGIGFLTLGALVMYGSGEAFSSKGGEFAGQLINMYTTSLGGWATIFIGIAAFTTMFSTTLTTLDGSPMALTRASQILKIGSGKFTYLFWLVSLVVGTCVILFFFMSDMGFLVAVATIVSFITAPFYAICNYLAFAKADIPEEAKLSNAMKILSLLSIVLLIGFSVWYLITLF</sequence>
<dbReference type="Pfam" id="PF01566">
    <property type="entry name" value="Nramp"/>
    <property type="match status" value="1"/>
</dbReference>
<keyword evidence="2 5" id="KW-0812">Transmembrane</keyword>
<evidence type="ECO:0000256" key="5">
    <source>
        <dbReference type="SAM" id="Phobius"/>
    </source>
</evidence>
<feature type="transmembrane region" description="Helical" evidence="5">
    <location>
        <begin position="116"/>
        <end position="133"/>
    </location>
</feature>
<dbReference type="InterPro" id="IPR001046">
    <property type="entry name" value="NRAMP_fam"/>
</dbReference>
<keyword evidence="4 5" id="KW-0472">Membrane</keyword>
<keyword evidence="7" id="KW-1185">Reference proteome</keyword>
<organism evidence="6 7">
    <name type="scientific">Dokdonia sinensis</name>
    <dbReference type="NCBI Taxonomy" id="2479847"/>
    <lineage>
        <taxon>Bacteria</taxon>
        <taxon>Pseudomonadati</taxon>
        <taxon>Bacteroidota</taxon>
        <taxon>Flavobacteriia</taxon>
        <taxon>Flavobacteriales</taxon>
        <taxon>Flavobacteriaceae</taxon>
        <taxon>Dokdonia</taxon>
    </lineage>
</organism>
<dbReference type="GO" id="GO:0046873">
    <property type="term" value="F:metal ion transmembrane transporter activity"/>
    <property type="evidence" value="ECO:0007669"/>
    <property type="project" value="InterPro"/>
</dbReference>
<comment type="caution">
    <text evidence="6">The sequence shown here is derived from an EMBL/GenBank/DDBJ whole genome shotgun (WGS) entry which is preliminary data.</text>
</comment>
<evidence type="ECO:0000313" key="6">
    <source>
        <dbReference type="EMBL" id="RMB63885.1"/>
    </source>
</evidence>
<dbReference type="NCBIfam" id="NF037982">
    <property type="entry name" value="Nramp_1"/>
    <property type="match status" value="1"/>
</dbReference>